<evidence type="ECO:0000313" key="19">
    <source>
        <dbReference type="Proteomes" id="UP000317371"/>
    </source>
</evidence>
<comment type="pathway">
    <text evidence="5 17">Amino-acid biosynthesis; L-leucine biosynthesis; L-leucine from 3-methyl-2-oxobutanoate: step 4/4.</text>
</comment>
<dbReference type="InterPro" id="IPR036038">
    <property type="entry name" value="Aminotransferase-like"/>
</dbReference>
<dbReference type="UniPathway" id="UPA00048">
    <property type="reaction ID" value="UER00073"/>
</dbReference>
<dbReference type="Pfam" id="PF01063">
    <property type="entry name" value="Aminotran_4"/>
    <property type="match status" value="1"/>
</dbReference>
<evidence type="ECO:0000256" key="3">
    <source>
        <dbReference type="ARBA" id="ARBA00004824"/>
    </source>
</evidence>
<dbReference type="InterPro" id="IPR001544">
    <property type="entry name" value="Aminotrans_IV"/>
</dbReference>
<comment type="function">
    <text evidence="2 17">Acts on leucine, isoleucine and valine.</text>
</comment>
<dbReference type="UniPathway" id="UPA00049">
    <property type="reaction ID" value="UER00062"/>
</dbReference>
<dbReference type="InterPro" id="IPR033939">
    <property type="entry name" value="BCAT_family"/>
</dbReference>
<dbReference type="GO" id="GO:0052654">
    <property type="term" value="F:L-leucine-2-oxoglutarate transaminase activity"/>
    <property type="evidence" value="ECO:0007669"/>
    <property type="project" value="RHEA"/>
</dbReference>
<dbReference type="PANTHER" id="PTHR42743">
    <property type="entry name" value="AMINO-ACID AMINOTRANSFERASE"/>
    <property type="match status" value="1"/>
</dbReference>
<dbReference type="EMBL" id="VIGC01000025">
    <property type="protein sequence ID" value="TQE94320.1"/>
    <property type="molecule type" value="Genomic_DNA"/>
</dbReference>
<name>A0A540VC32_9CHLR</name>
<dbReference type="AlphaFoldDB" id="A0A540VC32"/>
<evidence type="ECO:0000256" key="7">
    <source>
        <dbReference type="ARBA" id="ARBA00022576"/>
    </source>
</evidence>
<dbReference type="NCBIfam" id="TIGR01122">
    <property type="entry name" value="ilvE_I"/>
    <property type="match status" value="1"/>
</dbReference>
<reference evidence="18 19" key="1">
    <citation type="submission" date="2019-06" db="EMBL/GenBank/DDBJ databases">
        <title>Genome sequence of Litorilinea aerophila BAA-2444.</title>
        <authorList>
            <person name="Maclea K.S."/>
            <person name="Maurais E.G."/>
            <person name="Iannazzi L.C."/>
        </authorList>
    </citation>
    <scope>NUCLEOTIDE SEQUENCE [LARGE SCALE GENOMIC DNA]</scope>
    <source>
        <strain evidence="18 19">ATCC BAA-2444</strain>
    </source>
</reference>
<dbReference type="GO" id="GO:0052655">
    <property type="term" value="F:L-valine-2-oxoglutarate transaminase activity"/>
    <property type="evidence" value="ECO:0007669"/>
    <property type="project" value="RHEA"/>
</dbReference>
<comment type="cofactor">
    <cofactor evidence="1 16">
        <name>pyridoxal 5'-phosphate</name>
        <dbReference type="ChEBI" id="CHEBI:597326"/>
    </cofactor>
</comment>
<dbReference type="PANTHER" id="PTHR42743:SF4">
    <property type="entry name" value="BRANCHED-CHAIN-AMINO-ACID AMINOTRANSFERASE-RELATED"/>
    <property type="match status" value="1"/>
</dbReference>
<keyword evidence="7 17" id="KW-0032">Aminotransferase</keyword>
<accession>A0A540VC32</accession>
<dbReference type="InterPro" id="IPR050571">
    <property type="entry name" value="Class-IV_PLP-Dep_Aminotrnsfr"/>
</dbReference>
<keyword evidence="11 17" id="KW-0100">Branched-chain amino acid biosynthesis</keyword>
<dbReference type="InterPro" id="IPR043131">
    <property type="entry name" value="BCAT-like_N"/>
</dbReference>
<evidence type="ECO:0000256" key="10">
    <source>
        <dbReference type="ARBA" id="ARBA00022898"/>
    </source>
</evidence>
<dbReference type="InterPro" id="IPR018300">
    <property type="entry name" value="Aminotrans_IV_CS"/>
</dbReference>
<comment type="caution">
    <text evidence="18">The sequence shown here is derived from an EMBL/GenBank/DDBJ whole genome shotgun (WGS) entry which is preliminary data.</text>
</comment>
<dbReference type="InParanoid" id="A0A540VC32"/>
<evidence type="ECO:0000313" key="18">
    <source>
        <dbReference type="EMBL" id="TQE94320.1"/>
    </source>
</evidence>
<dbReference type="Proteomes" id="UP000317371">
    <property type="component" value="Unassembled WGS sequence"/>
</dbReference>
<evidence type="ECO:0000256" key="12">
    <source>
        <dbReference type="ARBA" id="ARBA00048212"/>
    </source>
</evidence>
<keyword evidence="9 17" id="KW-0808">Transferase</keyword>
<evidence type="ECO:0000256" key="5">
    <source>
        <dbReference type="ARBA" id="ARBA00005072"/>
    </source>
</evidence>
<sequence length="317" mass="35538">MTRFAFFNGAIRPIEEARISVMTHTFNYGTGCFGGLRGYWNADERQLYVFRILDHYRRFLESGKLLLAQLDYSPEDLAAFTLELLRAEGWQEDCYIRPILYKADETIGVRLHDLRDAVTIFSIPMGRYIPAEEGARACVSSWRRVDDTAIPARGKLIGSYVNSALAKSEAVLNGFDEALVLNQDGHLAEGSASNLFVVRNGVLYTPPISSNVLEGITRRSIIQMAREVLGLDVIEREIDRTELYVADEAFLCGTGAQITALASVDHRPVGNGKLGPVTKALRDLYFRVVRGREPRYRHWLTPVFETERTAAESIGKG</sequence>
<evidence type="ECO:0000256" key="2">
    <source>
        <dbReference type="ARBA" id="ARBA00003109"/>
    </source>
</evidence>
<evidence type="ECO:0000256" key="13">
    <source>
        <dbReference type="ARBA" id="ARBA00048798"/>
    </source>
</evidence>
<gene>
    <name evidence="17" type="primary">ilvE</name>
    <name evidence="18" type="ORF">FKZ61_17385</name>
</gene>
<dbReference type="RefSeq" id="WP_141611426.1">
    <property type="nucleotide sequence ID" value="NZ_VIGC02000025.1"/>
</dbReference>
<dbReference type="UniPathway" id="UPA00047">
    <property type="reaction ID" value="UER00058"/>
</dbReference>
<comment type="catalytic activity">
    <reaction evidence="14 17">
        <text>L-leucine + 2-oxoglutarate = 4-methyl-2-oxopentanoate + L-glutamate</text>
        <dbReference type="Rhea" id="RHEA:18321"/>
        <dbReference type="ChEBI" id="CHEBI:16810"/>
        <dbReference type="ChEBI" id="CHEBI:17865"/>
        <dbReference type="ChEBI" id="CHEBI:29985"/>
        <dbReference type="ChEBI" id="CHEBI:57427"/>
        <dbReference type="EC" id="2.6.1.42"/>
    </reaction>
</comment>
<proteinExistence type="inferred from homology"/>
<evidence type="ECO:0000256" key="16">
    <source>
        <dbReference type="RuleBase" id="RU004516"/>
    </source>
</evidence>
<dbReference type="EC" id="2.6.1.42" evidence="17"/>
<evidence type="ECO:0000256" key="1">
    <source>
        <dbReference type="ARBA" id="ARBA00001933"/>
    </source>
</evidence>
<evidence type="ECO:0000256" key="14">
    <source>
        <dbReference type="ARBA" id="ARBA00049229"/>
    </source>
</evidence>
<dbReference type="GO" id="GO:0009097">
    <property type="term" value="P:isoleucine biosynthetic process"/>
    <property type="evidence" value="ECO:0007669"/>
    <property type="project" value="UniProtKB-UniPathway"/>
</dbReference>
<comment type="catalytic activity">
    <reaction evidence="13 17">
        <text>L-isoleucine + 2-oxoglutarate = (S)-3-methyl-2-oxopentanoate + L-glutamate</text>
        <dbReference type="Rhea" id="RHEA:24801"/>
        <dbReference type="ChEBI" id="CHEBI:16810"/>
        <dbReference type="ChEBI" id="CHEBI:29985"/>
        <dbReference type="ChEBI" id="CHEBI:35146"/>
        <dbReference type="ChEBI" id="CHEBI:58045"/>
        <dbReference type="EC" id="2.6.1.42"/>
    </reaction>
</comment>
<evidence type="ECO:0000256" key="15">
    <source>
        <dbReference type="RuleBase" id="RU004106"/>
    </source>
</evidence>
<evidence type="ECO:0000256" key="11">
    <source>
        <dbReference type="ARBA" id="ARBA00023304"/>
    </source>
</evidence>
<organism evidence="18 19">
    <name type="scientific">Litorilinea aerophila</name>
    <dbReference type="NCBI Taxonomy" id="1204385"/>
    <lineage>
        <taxon>Bacteria</taxon>
        <taxon>Bacillati</taxon>
        <taxon>Chloroflexota</taxon>
        <taxon>Caldilineae</taxon>
        <taxon>Caldilineales</taxon>
        <taxon>Caldilineaceae</taxon>
        <taxon>Litorilinea</taxon>
    </lineage>
</organism>
<dbReference type="NCBIfam" id="NF005146">
    <property type="entry name" value="PRK06606.1"/>
    <property type="match status" value="1"/>
</dbReference>
<comment type="catalytic activity">
    <reaction evidence="12 17">
        <text>L-valine + 2-oxoglutarate = 3-methyl-2-oxobutanoate + L-glutamate</text>
        <dbReference type="Rhea" id="RHEA:24813"/>
        <dbReference type="ChEBI" id="CHEBI:11851"/>
        <dbReference type="ChEBI" id="CHEBI:16810"/>
        <dbReference type="ChEBI" id="CHEBI:29985"/>
        <dbReference type="ChEBI" id="CHEBI:57762"/>
        <dbReference type="EC" id="2.6.1.42"/>
    </reaction>
</comment>
<dbReference type="OrthoDB" id="9805628at2"/>
<dbReference type="Gene3D" id="3.30.470.10">
    <property type="match status" value="1"/>
</dbReference>
<dbReference type="Gene3D" id="3.20.10.10">
    <property type="entry name" value="D-amino Acid Aminotransferase, subunit A, domain 2"/>
    <property type="match status" value="1"/>
</dbReference>
<dbReference type="SUPFAM" id="SSF56752">
    <property type="entry name" value="D-aminoacid aminotransferase-like PLP-dependent enzymes"/>
    <property type="match status" value="1"/>
</dbReference>
<dbReference type="GO" id="GO:0009099">
    <property type="term" value="P:L-valine biosynthetic process"/>
    <property type="evidence" value="ECO:0007669"/>
    <property type="project" value="UniProtKB-UniPathway"/>
</dbReference>
<dbReference type="InterPro" id="IPR005785">
    <property type="entry name" value="B_amino_transI"/>
</dbReference>
<keyword evidence="10 16" id="KW-0663">Pyridoxal phosphate</keyword>
<dbReference type="FunFam" id="3.20.10.10:FF:000013">
    <property type="entry name" value="Branched-chain-amino-acid aminotransferase"/>
    <property type="match status" value="1"/>
</dbReference>
<keyword evidence="8 17" id="KW-0028">Amino-acid biosynthesis</keyword>
<evidence type="ECO:0000256" key="8">
    <source>
        <dbReference type="ARBA" id="ARBA00022605"/>
    </source>
</evidence>
<dbReference type="InterPro" id="IPR043132">
    <property type="entry name" value="BCAT-like_C"/>
</dbReference>
<dbReference type="GO" id="GO:0052656">
    <property type="term" value="F:L-isoleucine-2-oxoglutarate transaminase activity"/>
    <property type="evidence" value="ECO:0007669"/>
    <property type="project" value="RHEA"/>
</dbReference>
<dbReference type="GO" id="GO:0009098">
    <property type="term" value="P:L-leucine biosynthetic process"/>
    <property type="evidence" value="ECO:0007669"/>
    <property type="project" value="UniProtKB-UniPathway"/>
</dbReference>
<evidence type="ECO:0000256" key="4">
    <source>
        <dbReference type="ARBA" id="ARBA00004931"/>
    </source>
</evidence>
<comment type="pathway">
    <text evidence="4 17">Amino-acid biosynthesis; L-valine biosynthesis; L-valine from pyruvate: step 4/4.</text>
</comment>
<keyword evidence="19" id="KW-1185">Reference proteome</keyword>
<dbReference type="FunCoup" id="A0A540VC32">
    <property type="interactions" value="361"/>
</dbReference>
<comment type="pathway">
    <text evidence="3 17">Amino-acid biosynthesis; L-isoleucine biosynthesis; L-isoleucine from 2-oxobutanoate: step 4/4.</text>
</comment>
<evidence type="ECO:0000256" key="9">
    <source>
        <dbReference type="ARBA" id="ARBA00022679"/>
    </source>
</evidence>
<comment type="similarity">
    <text evidence="6 15">Belongs to the class-IV pyridoxal-phosphate-dependent aminotransferase family.</text>
</comment>
<protein>
    <recommendedName>
        <fullName evidence="17">Branched-chain-amino-acid aminotransferase</fullName>
        <shortName evidence="17">BCAT</shortName>
        <ecNumber evidence="17">2.6.1.42</ecNumber>
    </recommendedName>
</protein>
<dbReference type="CDD" id="cd01557">
    <property type="entry name" value="BCAT_beta_family"/>
    <property type="match status" value="1"/>
</dbReference>
<evidence type="ECO:0000256" key="6">
    <source>
        <dbReference type="ARBA" id="ARBA00009320"/>
    </source>
</evidence>
<evidence type="ECO:0000256" key="17">
    <source>
        <dbReference type="RuleBase" id="RU364094"/>
    </source>
</evidence>
<dbReference type="PROSITE" id="PS00770">
    <property type="entry name" value="AA_TRANSFER_CLASS_4"/>
    <property type="match status" value="1"/>
</dbReference>